<sequence>MESERETREDEAPTKALVIHRYMHLEVHMEITFVLQHTVNPMMEVLVVLLMGVLLEKKQTHAPYFQEWLMDTQLDLQSR</sequence>
<accession>A0AAU9PKY4</accession>
<comment type="caution">
    <text evidence="1">The sequence shown here is derived from an EMBL/GenBank/DDBJ whole genome shotgun (WGS) entry which is preliminary data.</text>
</comment>
<dbReference type="EMBL" id="CAKMRJ010005634">
    <property type="protein sequence ID" value="CAH1450850.1"/>
    <property type="molecule type" value="Genomic_DNA"/>
</dbReference>
<proteinExistence type="predicted"/>
<keyword evidence="2" id="KW-1185">Reference proteome</keyword>
<name>A0AAU9PKY4_9ASTR</name>
<gene>
    <name evidence="1" type="ORF">LVIROSA_LOCUS36248</name>
</gene>
<organism evidence="1 2">
    <name type="scientific">Lactuca virosa</name>
    <dbReference type="NCBI Taxonomy" id="75947"/>
    <lineage>
        <taxon>Eukaryota</taxon>
        <taxon>Viridiplantae</taxon>
        <taxon>Streptophyta</taxon>
        <taxon>Embryophyta</taxon>
        <taxon>Tracheophyta</taxon>
        <taxon>Spermatophyta</taxon>
        <taxon>Magnoliopsida</taxon>
        <taxon>eudicotyledons</taxon>
        <taxon>Gunneridae</taxon>
        <taxon>Pentapetalae</taxon>
        <taxon>asterids</taxon>
        <taxon>campanulids</taxon>
        <taxon>Asterales</taxon>
        <taxon>Asteraceae</taxon>
        <taxon>Cichorioideae</taxon>
        <taxon>Cichorieae</taxon>
        <taxon>Lactucinae</taxon>
        <taxon>Lactuca</taxon>
    </lineage>
</organism>
<evidence type="ECO:0000313" key="1">
    <source>
        <dbReference type="EMBL" id="CAH1450850.1"/>
    </source>
</evidence>
<protein>
    <submittedName>
        <fullName evidence="1">Uncharacterized protein</fullName>
    </submittedName>
</protein>
<reference evidence="1 2" key="1">
    <citation type="submission" date="2022-01" db="EMBL/GenBank/DDBJ databases">
        <authorList>
            <person name="Xiong W."/>
            <person name="Schranz E."/>
        </authorList>
    </citation>
    <scope>NUCLEOTIDE SEQUENCE [LARGE SCALE GENOMIC DNA]</scope>
</reference>
<dbReference type="Proteomes" id="UP001157418">
    <property type="component" value="Unassembled WGS sequence"/>
</dbReference>
<dbReference type="AlphaFoldDB" id="A0AAU9PKY4"/>
<evidence type="ECO:0000313" key="2">
    <source>
        <dbReference type="Proteomes" id="UP001157418"/>
    </source>
</evidence>